<accession>A0A6P6XRF4</accession>
<name>A0A6P6XRF4_DERPT</name>
<evidence type="ECO:0000313" key="2">
    <source>
        <dbReference type="Proteomes" id="UP000515146"/>
    </source>
</evidence>
<dbReference type="RefSeq" id="XP_027195975.1">
    <property type="nucleotide sequence ID" value="XM_027340174.1"/>
</dbReference>
<dbReference type="Proteomes" id="UP000515146">
    <property type="component" value="Unplaced"/>
</dbReference>
<dbReference type="KEGG" id="dpte:113790499"/>
<keyword evidence="2" id="KW-1185">Reference proteome</keyword>
<gene>
    <name evidence="3" type="primary">LOC113790499</name>
</gene>
<feature type="chain" id="PRO_5027612768" evidence="1">
    <location>
        <begin position="23"/>
        <end position="158"/>
    </location>
</feature>
<proteinExistence type="predicted"/>
<dbReference type="InParanoid" id="A0A6P6XRF4"/>
<dbReference type="GeneID" id="113790499"/>
<dbReference type="OrthoDB" id="6491659at2759"/>
<dbReference type="AlphaFoldDB" id="A0A6P6XRF4"/>
<evidence type="ECO:0000256" key="1">
    <source>
        <dbReference type="SAM" id="SignalP"/>
    </source>
</evidence>
<feature type="signal peptide" evidence="1">
    <location>
        <begin position="1"/>
        <end position="22"/>
    </location>
</feature>
<protein>
    <submittedName>
        <fullName evidence="3">Uncharacterized protein LOC113790499</fullName>
    </submittedName>
</protein>
<sequence>MAIYSLIFILVISLHWTNNVLCEDNSTSDANENCICDVRYFGQYCGITLNEKSTKNQCNKDMYFCGKSNLKSAAVLLKTCKMDCDQQLNGGNACYQNVKCLCPPELQRKKKYCGSELTGVDCQPNIVYRCPMVRRYQASPEDACPFGCENGKCVTAAK</sequence>
<organism evidence="2 3">
    <name type="scientific">Dermatophagoides pteronyssinus</name>
    <name type="common">European house dust mite</name>
    <dbReference type="NCBI Taxonomy" id="6956"/>
    <lineage>
        <taxon>Eukaryota</taxon>
        <taxon>Metazoa</taxon>
        <taxon>Ecdysozoa</taxon>
        <taxon>Arthropoda</taxon>
        <taxon>Chelicerata</taxon>
        <taxon>Arachnida</taxon>
        <taxon>Acari</taxon>
        <taxon>Acariformes</taxon>
        <taxon>Sarcoptiformes</taxon>
        <taxon>Astigmata</taxon>
        <taxon>Psoroptidia</taxon>
        <taxon>Analgoidea</taxon>
        <taxon>Pyroglyphidae</taxon>
        <taxon>Dermatophagoidinae</taxon>
        <taxon>Dermatophagoides</taxon>
    </lineage>
</organism>
<evidence type="ECO:0000313" key="3">
    <source>
        <dbReference type="RefSeq" id="XP_027195975.1"/>
    </source>
</evidence>
<reference evidence="3" key="1">
    <citation type="submission" date="2025-08" db="UniProtKB">
        <authorList>
            <consortium name="RefSeq"/>
        </authorList>
    </citation>
    <scope>IDENTIFICATION</scope>
    <source>
        <strain evidence="3">Airmid</strain>
    </source>
</reference>
<keyword evidence="1" id="KW-0732">Signal</keyword>